<comment type="caution">
    <text evidence="2">The sequence shown here is derived from an EMBL/GenBank/DDBJ whole genome shotgun (WGS) entry which is preliminary data.</text>
</comment>
<evidence type="ECO:0000256" key="1">
    <source>
        <dbReference type="SAM" id="MobiDB-lite"/>
    </source>
</evidence>
<dbReference type="STRING" id="1392255.A0A2I1BTD9"/>
<evidence type="ECO:0000313" key="2">
    <source>
        <dbReference type="EMBL" id="PKX88668.1"/>
    </source>
</evidence>
<name>A0A2I1BTD9_ASPN1</name>
<feature type="region of interest" description="Disordered" evidence="1">
    <location>
        <begin position="129"/>
        <end position="175"/>
    </location>
</feature>
<dbReference type="VEuPathDB" id="FungiDB:P174DRAFT_425696"/>
<dbReference type="GeneID" id="36532636"/>
<gene>
    <name evidence="2" type="ORF">P174DRAFT_425696</name>
</gene>
<protein>
    <submittedName>
        <fullName evidence="2">Uncharacterized protein</fullName>
    </submittedName>
</protein>
<dbReference type="Proteomes" id="UP000234474">
    <property type="component" value="Unassembled WGS sequence"/>
</dbReference>
<reference evidence="3" key="1">
    <citation type="journal article" date="2018" name="Proc. Natl. Acad. Sci. U.S.A.">
        <title>Linking secondary metabolites to gene clusters through genome sequencing of six diverse Aspergillus species.</title>
        <authorList>
            <person name="Kaerboelling I."/>
            <person name="Vesth T.C."/>
            <person name="Frisvad J.C."/>
            <person name="Nybo J.L."/>
            <person name="Theobald S."/>
            <person name="Kuo A."/>
            <person name="Bowyer P."/>
            <person name="Matsuda Y."/>
            <person name="Mondo S."/>
            <person name="Lyhne E.K."/>
            <person name="Kogle M.E."/>
            <person name="Clum A."/>
            <person name="Lipzen A."/>
            <person name="Salamov A."/>
            <person name="Ngan C.Y."/>
            <person name="Daum C."/>
            <person name="Chiniquy J."/>
            <person name="Barry K."/>
            <person name="LaButti K."/>
            <person name="Haridas S."/>
            <person name="Simmons B.A."/>
            <person name="Magnuson J.K."/>
            <person name="Mortensen U.H."/>
            <person name="Larsen T.O."/>
            <person name="Grigoriev I.V."/>
            <person name="Baker S.E."/>
            <person name="Andersen M.R."/>
        </authorList>
    </citation>
    <scope>NUCLEOTIDE SEQUENCE [LARGE SCALE GENOMIC DNA]</scope>
    <source>
        <strain evidence="3">IBT 16806</strain>
    </source>
</reference>
<dbReference type="AlphaFoldDB" id="A0A2I1BTD9"/>
<evidence type="ECO:0000313" key="3">
    <source>
        <dbReference type="Proteomes" id="UP000234474"/>
    </source>
</evidence>
<proteinExistence type="predicted"/>
<keyword evidence="3" id="KW-1185">Reference proteome</keyword>
<accession>A0A2I1BTD9</accession>
<organism evidence="2 3">
    <name type="scientific">Aspergillus novofumigatus (strain IBT 16806)</name>
    <dbReference type="NCBI Taxonomy" id="1392255"/>
    <lineage>
        <taxon>Eukaryota</taxon>
        <taxon>Fungi</taxon>
        <taxon>Dikarya</taxon>
        <taxon>Ascomycota</taxon>
        <taxon>Pezizomycotina</taxon>
        <taxon>Eurotiomycetes</taxon>
        <taxon>Eurotiomycetidae</taxon>
        <taxon>Eurotiales</taxon>
        <taxon>Aspergillaceae</taxon>
        <taxon>Aspergillus</taxon>
        <taxon>Aspergillus subgen. Fumigati</taxon>
    </lineage>
</organism>
<dbReference type="EMBL" id="MSZS01000012">
    <property type="protein sequence ID" value="PKX88668.1"/>
    <property type="molecule type" value="Genomic_DNA"/>
</dbReference>
<feature type="compositionally biased region" description="Basic and acidic residues" evidence="1">
    <location>
        <begin position="166"/>
        <end position="175"/>
    </location>
</feature>
<dbReference type="RefSeq" id="XP_024677263.1">
    <property type="nucleotide sequence ID" value="XM_024825311.1"/>
</dbReference>
<sequence>MSRVFHQNVSLALSSTASFASVNGPLVGKIPILEGEHCVSNKETNWWAIIAFACEPPKCPKGTIFDKASQDCALKQEPKCKEGEVYNGEHCALASGRRIDYQFCSTVGAGTSEGQKPDGAKEQGEWIRKQWMGPEKQDTDGGWGGGGGWKPDDGKKQESPGWKPGPWKDSRLPADGRRRLGRKVSIGLLKVMILIFRHSFIPRK</sequence>